<dbReference type="EMBL" id="JAIZAY010000001">
    <property type="protein sequence ID" value="KAJ8048764.1"/>
    <property type="molecule type" value="Genomic_DNA"/>
</dbReference>
<dbReference type="OrthoDB" id="5814287at2759"/>
<dbReference type="AlphaFoldDB" id="A0A9Q1HJ40"/>
<comment type="caution">
    <text evidence="1">The sequence shown here is derived from an EMBL/GenBank/DDBJ whole genome shotgun (WGS) entry which is preliminary data.</text>
</comment>
<evidence type="ECO:0000313" key="2">
    <source>
        <dbReference type="Proteomes" id="UP001152320"/>
    </source>
</evidence>
<accession>A0A9Q1HJ40</accession>
<proteinExistence type="predicted"/>
<protein>
    <submittedName>
        <fullName evidence="1">Uncharacterized protein</fullName>
    </submittedName>
</protein>
<keyword evidence="2" id="KW-1185">Reference proteome</keyword>
<gene>
    <name evidence="1" type="ORF">HOLleu_01211</name>
</gene>
<dbReference type="PANTHER" id="PTHR31751">
    <property type="entry name" value="SI:CH211-108C17.2-RELATED-RELATED"/>
    <property type="match status" value="1"/>
</dbReference>
<dbReference type="PANTHER" id="PTHR31751:SF42">
    <property type="entry name" value="PROTEIN CBG10204"/>
    <property type="match status" value="1"/>
</dbReference>
<reference evidence="1" key="1">
    <citation type="submission" date="2021-10" db="EMBL/GenBank/DDBJ databases">
        <title>Tropical sea cucumber genome reveals ecological adaptation and Cuvierian tubules defense mechanism.</title>
        <authorList>
            <person name="Chen T."/>
        </authorList>
    </citation>
    <scope>NUCLEOTIDE SEQUENCE</scope>
    <source>
        <strain evidence="1">Nanhai2018</strain>
        <tissue evidence="1">Muscle</tissue>
    </source>
</reference>
<evidence type="ECO:0000313" key="1">
    <source>
        <dbReference type="EMBL" id="KAJ8048764.1"/>
    </source>
</evidence>
<organism evidence="1 2">
    <name type="scientific">Holothuria leucospilota</name>
    <name type="common">Black long sea cucumber</name>
    <name type="synonym">Mertensiothuria leucospilota</name>
    <dbReference type="NCBI Taxonomy" id="206669"/>
    <lineage>
        <taxon>Eukaryota</taxon>
        <taxon>Metazoa</taxon>
        <taxon>Echinodermata</taxon>
        <taxon>Eleutherozoa</taxon>
        <taxon>Echinozoa</taxon>
        <taxon>Holothuroidea</taxon>
        <taxon>Aspidochirotacea</taxon>
        <taxon>Aspidochirotida</taxon>
        <taxon>Holothuriidae</taxon>
        <taxon>Holothuria</taxon>
    </lineage>
</organism>
<name>A0A9Q1HJ40_HOLLE</name>
<dbReference type="Proteomes" id="UP001152320">
    <property type="component" value="Chromosome 1"/>
</dbReference>
<sequence>MSPKQQTSRLEAFHSLVNFFAPKLTVFSYEGMTCRMLLAAMHYNENSNRDAAPTVWGKAVQH</sequence>